<dbReference type="InterPro" id="IPR036736">
    <property type="entry name" value="ACP-like_sf"/>
</dbReference>
<dbReference type="InterPro" id="IPR025110">
    <property type="entry name" value="AMP-bd_C"/>
</dbReference>
<keyword evidence="2" id="KW-0596">Phosphopantetheine</keyword>
<reference evidence="10" key="1">
    <citation type="submission" date="2018-09" db="EMBL/GenBank/DDBJ databases">
        <authorList>
            <person name="Livingstone P.G."/>
            <person name="Whitworth D.E."/>
        </authorList>
    </citation>
    <scope>NUCLEOTIDE SEQUENCE [LARGE SCALE GENOMIC DNA]</scope>
    <source>
        <strain evidence="10">CA054A</strain>
    </source>
</reference>
<dbReference type="SMART" id="SM01294">
    <property type="entry name" value="PKS_PP_betabranch"/>
    <property type="match status" value="1"/>
</dbReference>
<dbReference type="InterPro" id="IPR020845">
    <property type="entry name" value="AMP-binding_CS"/>
</dbReference>
<organism evidence="9 10">
    <name type="scientific">Corallococcus terminator</name>
    <dbReference type="NCBI Taxonomy" id="2316733"/>
    <lineage>
        <taxon>Bacteria</taxon>
        <taxon>Pseudomonadati</taxon>
        <taxon>Myxococcota</taxon>
        <taxon>Myxococcia</taxon>
        <taxon>Myxococcales</taxon>
        <taxon>Cystobacterineae</taxon>
        <taxon>Myxococcaceae</taxon>
        <taxon>Corallococcus</taxon>
    </lineage>
</organism>
<dbReference type="InterPro" id="IPR001242">
    <property type="entry name" value="Condensation_dom"/>
</dbReference>
<gene>
    <name evidence="9" type="ORF">D7V88_00135</name>
</gene>
<dbReference type="Gene3D" id="3.40.50.12780">
    <property type="entry name" value="N-terminal domain of ligase-like"/>
    <property type="match status" value="1"/>
</dbReference>
<feature type="compositionally biased region" description="Basic and acidic residues" evidence="7">
    <location>
        <begin position="1233"/>
        <end position="1249"/>
    </location>
</feature>
<evidence type="ECO:0000256" key="5">
    <source>
        <dbReference type="ARBA" id="ARBA00022832"/>
    </source>
</evidence>
<evidence type="ECO:0000256" key="3">
    <source>
        <dbReference type="ARBA" id="ARBA00022553"/>
    </source>
</evidence>
<dbReference type="PROSITE" id="PS00455">
    <property type="entry name" value="AMP_BINDING"/>
    <property type="match status" value="1"/>
</dbReference>
<keyword evidence="3" id="KW-0597">Phosphoprotein</keyword>
<dbReference type="FunFam" id="3.30.559.10:FF:000012">
    <property type="entry name" value="Non-ribosomal peptide synthetase"/>
    <property type="match status" value="1"/>
</dbReference>
<dbReference type="PANTHER" id="PTHR22754:SF32">
    <property type="entry name" value="DISCO-INTERACTING PROTEIN 2"/>
    <property type="match status" value="1"/>
</dbReference>
<dbReference type="AlphaFoldDB" id="A0A3A8JX51"/>
<dbReference type="GO" id="GO:0006633">
    <property type="term" value="P:fatty acid biosynthetic process"/>
    <property type="evidence" value="ECO:0007669"/>
    <property type="project" value="TreeGrafter"/>
</dbReference>
<evidence type="ECO:0000259" key="8">
    <source>
        <dbReference type="PROSITE" id="PS50075"/>
    </source>
</evidence>
<dbReference type="PROSITE" id="PS50075">
    <property type="entry name" value="CARRIER"/>
    <property type="match status" value="1"/>
</dbReference>
<evidence type="ECO:0000256" key="2">
    <source>
        <dbReference type="ARBA" id="ARBA00022450"/>
    </source>
</evidence>
<dbReference type="SUPFAM" id="SSF56801">
    <property type="entry name" value="Acetyl-CoA synthetase-like"/>
    <property type="match status" value="1"/>
</dbReference>
<dbReference type="Gene3D" id="3.30.559.10">
    <property type="entry name" value="Chloramphenicol acetyltransferase-like domain"/>
    <property type="match status" value="1"/>
</dbReference>
<keyword evidence="6" id="KW-0443">Lipid metabolism</keyword>
<dbReference type="SMART" id="SM00823">
    <property type="entry name" value="PKS_PP"/>
    <property type="match status" value="1"/>
</dbReference>
<dbReference type="Pfam" id="PF23024">
    <property type="entry name" value="AMP-dom_DIP2-like"/>
    <property type="match status" value="1"/>
</dbReference>
<dbReference type="FunFam" id="3.40.50.12780:FF:000013">
    <property type="entry name" value="Long-chain-fatty-acid--AMP ligase FadD32"/>
    <property type="match status" value="1"/>
</dbReference>
<dbReference type="Pfam" id="PF00668">
    <property type="entry name" value="Condensation"/>
    <property type="match status" value="1"/>
</dbReference>
<dbReference type="InterPro" id="IPR009081">
    <property type="entry name" value="PP-bd_ACP"/>
</dbReference>
<dbReference type="Pfam" id="PF00501">
    <property type="entry name" value="AMP-binding"/>
    <property type="match status" value="1"/>
</dbReference>
<dbReference type="GO" id="GO:0071766">
    <property type="term" value="P:Actinobacterium-type cell wall biogenesis"/>
    <property type="evidence" value="ECO:0007669"/>
    <property type="project" value="UniProtKB-ARBA"/>
</dbReference>
<dbReference type="InterPro" id="IPR023213">
    <property type="entry name" value="CAT-like_dom_sf"/>
</dbReference>
<dbReference type="Gene3D" id="3.30.559.30">
    <property type="entry name" value="Nonribosomal peptide synthetase, condensation domain"/>
    <property type="match status" value="1"/>
</dbReference>
<dbReference type="Pfam" id="PF00550">
    <property type="entry name" value="PP-binding"/>
    <property type="match status" value="1"/>
</dbReference>
<dbReference type="InterPro" id="IPR045851">
    <property type="entry name" value="AMP-bd_C_sf"/>
</dbReference>
<dbReference type="InterPro" id="IPR000873">
    <property type="entry name" value="AMP-dep_synth/lig_dom"/>
</dbReference>
<dbReference type="InterPro" id="IPR020806">
    <property type="entry name" value="PKS_PP-bd"/>
</dbReference>
<dbReference type="Gene3D" id="1.10.1200.10">
    <property type="entry name" value="ACP-like"/>
    <property type="match status" value="1"/>
</dbReference>
<sequence>MYQEPQPGTACEHGQFITCRVNCTERFPRLIPLTLNKPRIAPVSFSGNSWLGTSRPAQRMPSPELLQEMSTLVELSRRRAEQRPDQLAYTFLVDGDAEEAHLTYGDLDRRARAIGAALQARGARGERVLLLYPPGLEYVAAFVGCLYAGAVAVPAYPPDPMRLARTLPRLEAVIQDARARFALTTGFIQGFMESMGEQSAALSGLSWLATDAVEDGEASGWKDPGTAREALAFLQYTSGSTGTPKGVMLSHGNLLANSQAIHQCFEHSDDSRGVIWLPPYHDMGLIGGVLQPLCGGFPVVLLSPLDFLKRPARWLEAISRYRATTSGGPNFAFDLCVRKTTPEQRAALDLSSWDVAFNGAEPVRAETLERFTRAFADSGFRKEAFYPCYGLAETTLIASGGLKAAPPVERVYRQEALQQGRAEAPAPSDAVDPKDLRTLVGSGASIPGQELLIVDPESRQPVPEGRLGEIWLRGPSVAGSYWERLEESEATFRARRADTGEGPYLRTGDLGFLSGRELFVAGRIKDLIILRGRNHYPQDLELTAESGHPAMRPGCSAAFAVDRGGEERLVVVLEVDRKTLGEPSAAIDAIRRAIAQGHEVSVDTVVLIPAGGLPKTSSGKVQRRACRTQYLANELEILAQESLADAGTDAGSAPEAVAPEAPRLTRDTLLAASEAERAELLGTYLRRHLSRALSVPVSALEATRPLTALGLDSIHAVELKAALEEELEIHLPVALLLEGVHLEALIARALAELRHPSAAPPPLVAGARGDSPLSPGQERLLFLDQLAAGSAAYNIPAAVELDGHLDVGVLTRSLEAIVHRHEALRTRFPRAQGRRVQDILPPSDVPAGGPLARPGAVVDLSGMPEAEQAAATERLTAEEARGPFDLERELPVRAKLLKLSDTRHRLLLTLHHVVSDGWSMGVVVRELGALYAAFAQGRPSPLPELPVQYADHAAWLRRRLEDGLLDEELSWWKERLSGAPPLLELPLDKPRPERQHFEGARQPVALSAALSEGLRQLGRAEGTTPFMSLLAGFLVVLHSRTGRTDLVVGTDVASREHARTQNLIGLFVNQLVLRVGLEGNPTFRQVLGRVREVALGGQAHPHVPFDKLVEALRPPRDARYNPLFQVMFVLENAPLPALRLPGLKLHQLEIDDGGSPFDLSVLLSESEGRIQGVLRFATALFDAATIARLAGDYETTLAAAIARPDATLEELHGALVERERQRQQERAQALQSSRKELFRGVRRRGGSES</sequence>
<protein>
    <submittedName>
        <fullName evidence="9">AMP-dependent synthetase</fullName>
    </submittedName>
</protein>
<feature type="region of interest" description="Disordered" evidence="7">
    <location>
        <begin position="1219"/>
        <end position="1249"/>
    </location>
</feature>
<dbReference type="CDD" id="cd19531">
    <property type="entry name" value="LCL_NRPS-like"/>
    <property type="match status" value="1"/>
</dbReference>
<dbReference type="SUPFAM" id="SSF52777">
    <property type="entry name" value="CoA-dependent acyltransferases"/>
    <property type="match status" value="2"/>
</dbReference>
<keyword evidence="10" id="KW-1185">Reference proteome</keyword>
<dbReference type="SUPFAM" id="SSF47336">
    <property type="entry name" value="ACP-like"/>
    <property type="match status" value="1"/>
</dbReference>
<evidence type="ECO:0000313" key="9">
    <source>
        <dbReference type="EMBL" id="RKG94163.1"/>
    </source>
</evidence>
<evidence type="ECO:0000256" key="6">
    <source>
        <dbReference type="ARBA" id="ARBA00023098"/>
    </source>
</evidence>
<keyword evidence="5" id="KW-0276">Fatty acid metabolism</keyword>
<evidence type="ECO:0000313" key="10">
    <source>
        <dbReference type="Proteomes" id="UP000268094"/>
    </source>
</evidence>
<comment type="similarity">
    <text evidence="1">Belongs to the ATP-dependent AMP-binding enzyme family.</text>
</comment>
<feature type="domain" description="Carrier" evidence="8">
    <location>
        <begin position="675"/>
        <end position="753"/>
    </location>
</feature>
<name>A0A3A8JX51_9BACT</name>
<dbReference type="GO" id="GO:0070566">
    <property type="term" value="F:adenylyltransferase activity"/>
    <property type="evidence" value="ECO:0007669"/>
    <property type="project" value="TreeGrafter"/>
</dbReference>
<proteinExistence type="inferred from homology"/>
<evidence type="ECO:0000256" key="1">
    <source>
        <dbReference type="ARBA" id="ARBA00006432"/>
    </source>
</evidence>
<evidence type="ECO:0000256" key="4">
    <source>
        <dbReference type="ARBA" id="ARBA00022598"/>
    </source>
</evidence>
<dbReference type="EMBL" id="RAVZ01000001">
    <property type="protein sequence ID" value="RKG94163.1"/>
    <property type="molecule type" value="Genomic_DNA"/>
</dbReference>
<evidence type="ECO:0000256" key="7">
    <source>
        <dbReference type="SAM" id="MobiDB-lite"/>
    </source>
</evidence>
<dbReference type="InterPro" id="IPR042099">
    <property type="entry name" value="ANL_N_sf"/>
</dbReference>
<dbReference type="Proteomes" id="UP000268094">
    <property type="component" value="Unassembled WGS sequence"/>
</dbReference>
<dbReference type="Gene3D" id="3.30.300.30">
    <property type="match status" value="1"/>
</dbReference>
<dbReference type="PANTHER" id="PTHR22754">
    <property type="entry name" value="DISCO-INTERACTING PROTEIN 2 DIP2 -RELATED"/>
    <property type="match status" value="1"/>
</dbReference>
<dbReference type="GO" id="GO:0005886">
    <property type="term" value="C:plasma membrane"/>
    <property type="evidence" value="ECO:0007669"/>
    <property type="project" value="TreeGrafter"/>
</dbReference>
<dbReference type="CDD" id="cd05931">
    <property type="entry name" value="FAAL"/>
    <property type="match status" value="1"/>
</dbReference>
<dbReference type="GO" id="GO:0016874">
    <property type="term" value="F:ligase activity"/>
    <property type="evidence" value="ECO:0007669"/>
    <property type="project" value="UniProtKB-KW"/>
</dbReference>
<keyword evidence="4" id="KW-0436">Ligase</keyword>
<accession>A0A3A8JX51</accession>
<dbReference type="InterPro" id="IPR040097">
    <property type="entry name" value="FAAL/FAAC"/>
</dbReference>
<comment type="caution">
    <text evidence="9">The sequence shown here is derived from an EMBL/GenBank/DDBJ whole genome shotgun (WGS) entry which is preliminary data.</text>
</comment>
<dbReference type="GO" id="GO:0031177">
    <property type="term" value="F:phosphopantetheine binding"/>
    <property type="evidence" value="ECO:0007669"/>
    <property type="project" value="InterPro"/>
</dbReference>